<dbReference type="AlphaFoldDB" id="H5TAR2"/>
<reference evidence="1 2" key="1">
    <citation type="journal article" date="2012" name="J. Bacteriol.">
        <title>Genome sequence of proteorhodopsin-containing sea ice bacterium Glaciecola punicea ACAM 611T.</title>
        <authorList>
            <person name="Qin Q.-L."/>
            <person name="Xie B.-B."/>
            <person name="Shu Y.-L."/>
            <person name="Rong J.-C."/>
            <person name="Zhao D.-L."/>
            <person name="Zhang X.-Y."/>
            <person name="Chen X.-L."/>
            <person name="Zhou B.-C."/>
            <person name="Zhanga Y.-Z."/>
        </authorList>
    </citation>
    <scope>NUCLEOTIDE SEQUENCE [LARGE SCALE GENOMIC DNA]</scope>
    <source>
        <strain evidence="1 2">ACAM 611</strain>
    </source>
</reference>
<dbReference type="Pfam" id="PF09523">
    <property type="entry name" value="DUF2390"/>
    <property type="match status" value="1"/>
</dbReference>
<dbReference type="OrthoDB" id="5795846at2"/>
<reference evidence="1 2" key="2">
    <citation type="journal article" date="2017" name="Antonie Van Leeuwenhoek">
        <title>Rhizobium rhizosphaerae sp. nov., a novel species isolated from rice rhizosphere.</title>
        <authorList>
            <person name="Zhao J.J."/>
            <person name="Zhang J."/>
            <person name="Zhang R.J."/>
            <person name="Zhang C.W."/>
            <person name="Yin H.Q."/>
            <person name="Zhang X.X."/>
        </authorList>
    </citation>
    <scope>NUCLEOTIDE SEQUENCE [LARGE SCALE GENOMIC DNA]</scope>
    <source>
        <strain evidence="1 2">ACAM 611</strain>
    </source>
</reference>
<evidence type="ECO:0000313" key="1">
    <source>
        <dbReference type="EMBL" id="GAB55389.1"/>
    </source>
</evidence>
<dbReference type="RefSeq" id="WP_006004433.1">
    <property type="nucleotide sequence ID" value="NZ_BAET01000012.1"/>
</dbReference>
<gene>
    <name evidence="1" type="ORF">GPUN_1265</name>
</gene>
<protein>
    <submittedName>
        <fullName evidence="1">Uncharacterized protein</fullName>
    </submittedName>
</protein>
<name>H5TAR2_9ALTE</name>
<evidence type="ECO:0000313" key="2">
    <source>
        <dbReference type="Proteomes" id="UP000053586"/>
    </source>
</evidence>
<accession>H5TAR2</accession>
<dbReference type="EMBL" id="BAET01000012">
    <property type="protein sequence ID" value="GAB55389.1"/>
    <property type="molecule type" value="Genomic_DNA"/>
</dbReference>
<sequence>MREALIPRLSSDEFFDYSLQFYFPGSNQENLMLVQDNADLNVNIVLLMMYLRTKNVGLTTDNIYAINDNNQILDSLTSNIRQKRRSLKADNIAQGLTDYKTLEYKDLLAQELALEKKQQALMIDLVTFFVSESQSYVTSGFYDDTLLAAMKSLAGEDKRSIICDIADILEELLNAQKKASQHLRCNRQ</sequence>
<comment type="caution">
    <text evidence="1">The sequence shown here is derived from an EMBL/GenBank/DDBJ whole genome shotgun (WGS) entry which is preliminary data.</text>
</comment>
<dbReference type="STRING" id="56804.BAE46_06275"/>
<proteinExistence type="predicted"/>
<dbReference type="Proteomes" id="UP000053586">
    <property type="component" value="Unassembled WGS sequence"/>
</dbReference>
<dbReference type="InterPro" id="IPR012659">
    <property type="entry name" value="CHP02444"/>
</dbReference>
<organism evidence="1 2">
    <name type="scientific">Glaciecola punicea ACAM 611</name>
    <dbReference type="NCBI Taxonomy" id="1121923"/>
    <lineage>
        <taxon>Bacteria</taxon>
        <taxon>Pseudomonadati</taxon>
        <taxon>Pseudomonadota</taxon>
        <taxon>Gammaproteobacteria</taxon>
        <taxon>Alteromonadales</taxon>
        <taxon>Alteromonadaceae</taxon>
        <taxon>Glaciecola</taxon>
    </lineage>
</organism>
<keyword evidence="2" id="KW-1185">Reference proteome</keyword>